<feature type="chain" id="PRO_5009318942" evidence="9">
    <location>
        <begin position="18"/>
        <end position="1402"/>
    </location>
</feature>
<dbReference type="FunFam" id="1.25.40.10:FF:000137">
    <property type="entry name" value="Pre-mRNA-splicing factor syf1"/>
    <property type="match status" value="1"/>
</dbReference>
<keyword evidence="9" id="KW-0732">Signal</keyword>
<feature type="region of interest" description="Disordered" evidence="8">
    <location>
        <begin position="742"/>
        <end position="856"/>
    </location>
</feature>
<dbReference type="Proteomes" id="UP000095280">
    <property type="component" value="Unplaced"/>
</dbReference>
<keyword evidence="6" id="KW-0508">mRNA splicing</keyword>
<sequence>MFFYLFGSIINTLFIYSLTPQEEEDLPYEEEILRNPYSVKSWLRYVEHKADGRRPVAVCQIYERAVKQLPGSYKLWYRYLRYRRLLARARANSPDVSDADLQAELSVANAAHERALVHMHKMPRIWLDYCRFLTRQGRITESRRAFDRALRSLPLTQHDRLWPPYLRLVRLHAPHGCLETALRVLRRYVRFKPEGREDFVDFLLEHQRLDEAVANLVAIINDDSFQSSRGKSKHALWQELCNLLSRNPLEVTSVNAEAIIRQGISRYTDQVGRLWTALAEWHLRAGNISRARDVFEEALATVTTVRDFSQVFDASAEFEEGLVRQLMEAAEEGSAAAGDSEESLESDLAMLRFEHLIERRPLLLNSVLLRQNPHCVPEWHKRVQLLADRPAEQIGTYMEAVKTVDPHKASAGRACTLWTEFAKFYEKHDQLSDARTVFEKAAAADHRTVDDLAYVWCQWAEMELRHGPPEKALALLAKAVAPPSHKVDFYDRSEPVQARLHKSLKLWSFYVDLEESYGTLATARAAYDRMLDLQIATPQIVINYAVMLEESAYFEEAFRVYERGIALFKWPNVEELWKTYLIHFSDRYGGAKLERARDLFEQCLEHCPAELSRPFFLLYAKLEEEHGLAKRAMNLLGVTHTRAVYEKAIESLPDAEAREFCLRFAELETRLGEVDRARAVYAYCAQICDPRLHEQFWHAWQEFEIANGSEETLREMLRVKRSVTAAFSTQLNYTAAAAAAAGSADSDDQAEDSAGPSSSDPMRALEQQQQQSAQPKGILFVRGKDQEQPAGVMRTAPAAAESAASGVANSNGAGGKANPEELQIGGDDDDSEDSDAGGEVMEEAGEDSDGGGENIEISELPVPSEVRSGGIGDPHPAGVPDEGAEVSDIVRGGQLVHPLGVAEVFVPRLVEVRAEGDVMLRGLLSYATEGTETFLFRLGMAERLCLYSVQLFQWSCAAVEQRAVGEAVNALAAPVHTDIQRNVVSARDGGLEAPPDVEGGRAIRAHGLTSAPIAGWTTPEQQVEDDLPRSDVGVFTEEPGADLLDASRAGVEGSVAPAGRRWSGTLNDQRREGGRAGVPGDGHQVSQRELELGFVLEGEDDAAVGVSNRLDFDVEGVVFPEEVINHADRCFHLGGGQRTASRAHADFKFRLRRHFGVRASIGLLWPLGVQRGVGTLVWLLPFPLRASRGFIIAPATVDDLEAGRGTARRHSHPSSVRESHRISARRRGQRWTGPGPVYAYCAQICDPRLHEQFWHAWQEFEIANGSEETLREMLRVKRSVTAAFSTQLNYTAAAAAAAGSADSDDQAEDSAGPSSSDPMRALEQQQHHLKEFYLYAAKIRKQPAGVMRTAPAAAESAASGVANSNGAGGKANPEELQIGGDDDDSEDSDAGGEVMEEAGEDS</sequence>
<dbReference type="WBParaSite" id="maker-uti_cns_0000342-snap-gene-1.18-mRNA-1">
    <property type="protein sequence ID" value="maker-uti_cns_0000342-snap-gene-1.18-mRNA-1"/>
    <property type="gene ID" value="maker-uti_cns_0000342-snap-gene-1.18"/>
</dbReference>
<dbReference type="InterPro" id="IPR055430">
    <property type="entry name" value="HAT_Syf1_CNRKL1_C"/>
</dbReference>
<dbReference type="Gene3D" id="1.25.40.10">
    <property type="entry name" value="Tetratricopeptide repeat domain"/>
    <property type="match status" value="5"/>
</dbReference>
<dbReference type="Pfam" id="PF23220">
    <property type="entry name" value="HAT_Syf1_M"/>
    <property type="match status" value="1"/>
</dbReference>
<comment type="similarity">
    <text evidence="2">Belongs to the crooked-neck family.</text>
</comment>
<evidence type="ECO:0000256" key="5">
    <source>
        <dbReference type="ARBA" id="ARBA00022737"/>
    </source>
</evidence>
<feature type="region of interest" description="Disordered" evidence="8">
    <location>
        <begin position="1204"/>
        <end position="1228"/>
    </location>
</feature>
<evidence type="ECO:0000256" key="6">
    <source>
        <dbReference type="ARBA" id="ARBA00023187"/>
    </source>
</evidence>
<evidence type="ECO:0000256" key="7">
    <source>
        <dbReference type="ARBA" id="ARBA00023242"/>
    </source>
</evidence>
<comment type="subcellular location">
    <subcellularLocation>
        <location evidence="1">Nucleus</location>
    </subcellularLocation>
</comment>
<dbReference type="PANTHER" id="PTHR11246">
    <property type="entry name" value="PRE-MRNA SPLICING FACTOR"/>
    <property type="match status" value="1"/>
</dbReference>
<evidence type="ECO:0000256" key="2">
    <source>
        <dbReference type="ARBA" id="ARBA00008644"/>
    </source>
</evidence>
<keyword evidence="5" id="KW-0677">Repeat</keyword>
<reference evidence="14" key="1">
    <citation type="submission" date="2016-11" db="UniProtKB">
        <authorList>
            <consortium name="WormBaseParasite"/>
        </authorList>
    </citation>
    <scope>IDENTIFICATION</scope>
</reference>
<feature type="compositionally biased region" description="Acidic residues" evidence="8">
    <location>
        <begin position="1380"/>
        <end position="1402"/>
    </location>
</feature>
<dbReference type="InterPro" id="IPR003107">
    <property type="entry name" value="HAT"/>
</dbReference>
<feature type="compositionally biased region" description="Low complexity" evidence="8">
    <location>
        <begin position="1350"/>
        <end position="1365"/>
    </location>
</feature>
<dbReference type="SUPFAM" id="SSF48452">
    <property type="entry name" value="TPR-like"/>
    <property type="match status" value="5"/>
</dbReference>
<evidence type="ECO:0000259" key="11">
    <source>
        <dbReference type="Pfam" id="PF23231"/>
    </source>
</evidence>
<keyword evidence="3" id="KW-0507">mRNA processing</keyword>
<evidence type="ECO:0000259" key="12">
    <source>
        <dbReference type="Pfam" id="PF23233"/>
    </source>
</evidence>
<evidence type="ECO:0000259" key="10">
    <source>
        <dbReference type="Pfam" id="PF23220"/>
    </source>
</evidence>
<feature type="domain" description="Pre-mRNA-splicing factor Syf1-like N-terminal HAT-repeats" evidence="12">
    <location>
        <begin position="24"/>
        <end position="194"/>
    </location>
</feature>
<feature type="region of interest" description="Disordered" evidence="8">
    <location>
        <begin position="1055"/>
        <end position="1083"/>
    </location>
</feature>
<feature type="compositionally biased region" description="Acidic residues" evidence="8">
    <location>
        <begin position="826"/>
        <end position="850"/>
    </location>
</feature>
<dbReference type="GO" id="GO:0071014">
    <property type="term" value="C:post-mRNA release spliceosomal complex"/>
    <property type="evidence" value="ECO:0007669"/>
    <property type="project" value="TreeGrafter"/>
</dbReference>
<feature type="domain" description="Pre-mRNA-splicing factor SYF1 central HAT repeats" evidence="10">
    <location>
        <begin position="197"/>
        <end position="404"/>
    </location>
</feature>
<protein>
    <submittedName>
        <fullName evidence="14">Pre-mRNA-splicing factor SYF1</fullName>
    </submittedName>
</protein>
<feature type="domain" description="Pre-mRNA-splicing factor Syf1/CRNKL1-like C-terminal HAT-repeats" evidence="11">
    <location>
        <begin position="410"/>
        <end position="635"/>
    </location>
</feature>
<name>A0A1I8FZ15_9PLAT</name>
<feature type="domain" description="Pre-mRNA-splicing factor Syf1/CRNKL1-like C-terminal HAT-repeats" evidence="11">
    <location>
        <begin position="1237"/>
        <end position="1325"/>
    </location>
</feature>
<evidence type="ECO:0000256" key="4">
    <source>
        <dbReference type="ARBA" id="ARBA00022728"/>
    </source>
</evidence>
<evidence type="ECO:0000313" key="14">
    <source>
        <dbReference type="WBParaSite" id="maker-uti_cns_0000342-snap-gene-1.18-mRNA-1"/>
    </source>
</evidence>
<evidence type="ECO:0000256" key="1">
    <source>
        <dbReference type="ARBA" id="ARBA00004123"/>
    </source>
</evidence>
<feature type="compositionally biased region" description="Low complexity" evidence="8">
    <location>
        <begin position="796"/>
        <end position="811"/>
    </location>
</feature>
<keyword evidence="7" id="KW-0539">Nucleus</keyword>
<keyword evidence="13" id="KW-1185">Reference proteome</keyword>
<organism evidence="13 14">
    <name type="scientific">Macrostomum lignano</name>
    <dbReference type="NCBI Taxonomy" id="282301"/>
    <lineage>
        <taxon>Eukaryota</taxon>
        <taxon>Metazoa</taxon>
        <taxon>Spiralia</taxon>
        <taxon>Lophotrochozoa</taxon>
        <taxon>Platyhelminthes</taxon>
        <taxon>Rhabditophora</taxon>
        <taxon>Macrostomorpha</taxon>
        <taxon>Macrostomida</taxon>
        <taxon>Macrostomidae</taxon>
        <taxon>Macrostomum</taxon>
    </lineage>
</organism>
<dbReference type="SMART" id="SM00386">
    <property type="entry name" value="HAT"/>
    <property type="match status" value="11"/>
</dbReference>
<dbReference type="GO" id="GO:0071007">
    <property type="term" value="C:U2-type catalytic step 2 spliceosome"/>
    <property type="evidence" value="ECO:0007669"/>
    <property type="project" value="TreeGrafter"/>
</dbReference>
<dbReference type="GO" id="GO:0000349">
    <property type="term" value="P:generation of catalytic spliceosome for first transesterification step"/>
    <property type="evidence" value="ECO:0007669"/>
    <property type="project" value="TreeGrafter"/>
</dbReference>
<feature type="signal peptide" evidence="9">
    <location>
        <begin position="1"/>
        <end position="17"/>
    </location>
</feature>
<evidence type="ECO:0000256" key="8">
    <source>
        <dbReference type="SAM" id="MobiDB-lite"/>
    </source>
</evidence>
<evidence type="ECO:0000256" key="3">
    <source>
        <dbReference type="ARBA" id="ARBA00022664"/>
    </source>
</evidence>
<proteinExistence type="inferred from homology"/>
<dbReference type="FunFam" id="1.25.40.10:FF:000023">
    <property type="entry name" value="Pre-mRNA-splicing factor SYF1"/>
    <property type="match status" value="1"/>
</dbReference>
<feature type="region of interest" description="Disordered" evidence="8">
    <location>
        <begin position="1299"/>
        <end position="1320"/>
    </location>
</feature>
<dbReference type="PANTHER" id="PTHR11246:SF5">
    <property type="entry name" value="PRE-MRNA-SPLICING FACTOR SYF1"/>
    <property type="match status" value="1"/>
</dbReference>
<dbReference type="Pfam" id="PF23233">
    <property type="entry name" value="HAT_Syf1_CNRKL1_N"/>
    <property type="match status" value="1"/>
</dbReference>
<feature type="region of interest" description="Disordered" evidence="8">
    <location>
        <begin position="1346"/>
        <end position="1402"/>
    </location>
</feature>
<evidence type="ECO:0000256" key="9">
    <source>
        <dbReference type="SAM" id="SignalP"/>
    </source>
</evidence>
<dbReference type="InterPro" id="IPR045075">
    <property type="entry name" value="Syf1-like"/>
</dbReference>
<dbReference type="GO" id="GO:0000974">
    <property type="term" value="C:Prp19 complex"/>
    <property type="evidence" value="ECO:0007669"/>
    <property type="project" value="TreeGrafter"/>
</dbReference>
<evidence type="ECO:0000313" key="13">
    <source>
        <dbReference type="Proteomes" id="UP000095280"/>
    </source>
</evidence>
<dbReference type="InterPro" id="IPR011990">
    <property type="entry name" value="TPR-like_helical_dom_sf"/>
</dbReference>
<dbReference type="InterPro" id="IPR056350">
    <property type="entry name" value="HAT_Syf1_central"/>
</dbReference>
<dbReference type="InterPro" id="IPR055433">
    <property type="entry name" value="HAT_Syf1-like_N"/>
</dbReference>
<dbReference type="Pfam" id="PF23231">
    <property type="entry name" value="HAT_Syf1_CNRKL1_C"/>
    <property type="match status" value="2"/>
</dbReference>
<keyword evidence="4" id="KW-0747">Spliceosome</keyword>
<accession>A0A1I8FZ15</accession>